<sequence>MEEAEAAEVEEEDCLEIL</sequence>
<dbReference type="AlphaFoldDB" id="A0A0A9GR00"/>
<organism evidence="1">
    <name type="scientific">Arundo donax</name>
    <name type="common">Giant reed</name>
    <name type="synonym">Donax arundinaceus</name>
    <dbReference type="NCBI Taxonomy" id="35708"/>
    <lineage>
        <taxon>Eukaryota</taxon>
        <taxon>Viridiplantae</taxon>
        <taxon>Streptophyta</taxon>
        <taxon>Embryophyta</taxon>
        <taxon>Tracheophyta</taxon>
        <taxon>Spermatophyta</taxon>
        <taxon>Magnoliopsida</taxon>
        <taxon>Liliopsida</taxon>
        <taxon>Poales</taxon>
        <taxon>Poaceae</taxon>
        <taxon>PACMAD clade</taxon>
        <taxon>Arundinoideae</taxon>
        <taxon>Arundineae</taxon>
        <taxon>Arundo</taxon>
    </lineage>
</organism>
<reference evidence="1" key="1">
    <citation type="submission" date="2014-09" db="EMBL/GenBank/DDBJ databases">
        <authorList>
            <person name="Magalhaes I.L.F."/>
            <person name="Oliveira U."/>
            <person name="Santos F.R."/>
            <person name="Vidigal T.H.D.A."/>
            <person name="Brescovit A.D."/>
            <person name="Santos A.J."/>
        </authorList>
    </citation>
    <scope>NUCLEOTIDE SEQUENCE</scope>
    <source>
        <tissue evidence="1">Shoot tissue taken approximately 20 cm above the soil surface</tissue>
    </source>
</reference>
<dbReference type="EMBL" id="GBRH01170331">
    <property type="protein sequence ID" value="JAE27565.1"/>
    <property type="molecule type" value="Transcribed_RNA"/>
</dbReference>
<name>A0A0A9GR00_ARUDO</name>
<protein>
    <submittedName>
        <fullName evidence="1">Uncharacterized protein</fullName>
    </submittedName>
</protein>
<accession>A0A0A9GR00</accession>
<proteinExistence type="predicted"/>
<evidence type="ECO:0000313" key="1">
    <source>
        <dbReference type="EMBL" id="JAE27565.1"/>
    </source>
</evidence>
<reference evidence="1" key="2">
    <citation type="journal article" date="2015" name="Data Brief">
        <title>Shoot transcriptome of the giant reed, Arundo donax.</title>
        <authorList>
            <person name="Barrero R.A."/>
            <person name="Guerrero F.D."/>
            <person name="Moolhuijzen P."/>
            <person name="Goolsby J.A."/>
            <person name="Tidwell J."/>
            <person name="Bellgard S.E."/>
            <person name="Bellgard M.I."/>
        </authorList>
    </citation>
    <scope>NUCLEOTIDE SEQUENCE</scope>
    <source>
        <tissue evidence="1">Shoot tissue taken approximately 20 cm above the soil surface</tissue>
    </source>
</reference>